<dbReference type="InterPro" id="IPR002938">
    <property type="entry name" value="FAD-bd"/>
</dbReference>
<comment type="pathway">
    <text evidence="2">Cofactor biosynthesis; ubiquinone biosynthesis.</text>
</comment>
<keyword evidence="5" id="KW-0274">FAD</keyword>
<dbReference type="PANTHER" id="PTHR43876">
    <property type="entry name" value="UBIQUINONE BIOSYNTHESIS MONOOXYGENASE COQ6, MITOCHONDRIAL"/>
    <property type="match status" value="1"/>
</dbReference>
<dbReference type="PRINTS" id="PR00420">
    <property type="entry name" value="RNGMNOXGNASE"/>
</dbReference>
<dbReference type="RefSeq" id="WP_266152209.1">
    <property type="nucleotide sequence ID" value="NZ_CP064028.1"/>
</dbReference>
<name>A0ABV9C7T2_9GAMM</name>
<evidence type="ECO:0000256" key="1">
    <source>
        <dbReference type="ARBA" id="ARBA00001974"/>
    </source>
</evidence>
<dbReference type="PANTHER" id="PTHR43876:SF25">
    <property type="entry name" value="MONOOXYGENASE NMA2164"/>
    <property type="match status" value="1"/>
</dbReference>
<dbReference type="InterPro" id="IPR036188">
    <property type="entry name" value="FAD/NAD-bd_sf"/>
</dbReference>
<evidence type="ECO:0000256" key="2">
    <source>
        <dbReference type="ARBA" id="ARBA00004749"/>
    </source>
</evidence>
<dbReference type="NCBIfam" id="TIGR01988">
    <property type="entry name" value="Ubi-OHases"/>
    <property type="match status" value="1"/>
</dbReference>
<accession>A0ABV9C7T2</accession>
<dbReference type="EMBL" id="JBHSGA010000021">
    <property type="protein sequence ID" value="MFC4528886.1"/>
    <property type="molecule type" value="Genomic_DNA"/>
</dbReference>
<keyword evidence="6" id="KW-0560">Oxidoreductase</keyword>
<proteinExistence type="inferred from homology"/>
<protein>
    <submittedName>
        <fullName evidence="9">5-demethoxyubiquinol-8 5-hydroxylase UbiM</fullName>
    </submittedName>
</protein>
<keyword evidence="7" id="KW-0503">Monooxygenase</keyword>
<dbReference type="InterPro" id="IPR051205">
    <property type="entry name" value="UbiH/COQ6_monooxygenase"/>
</dbReference>
<feature type="domain" description="FAD-binding" evidence="8">
    <location>
        <begin position="3"/>
        <end position="335"/>
    </location>
</feature>
<evidence type="ECO:0000256" key="6">
    <source>
        <dbReference type="ARBA" id="ARBA00023002"/>
    </source>
</evidence>
<sequence>MNVDIVIVGAGPAGLCFAKSLADTGLKILIVERQTTEALRDPAFDGREIALTQRSVRILRELGLWARLDPADITPLHSARVLNGHSRHGLNVVPPGKGDKELGFLVPNDRIRRAAYAVVAQEPGITLISDTAVGSIALGESQPRLQLADGRVVNARLIVAADSRFSQLRRDAGIAADMHDFGKSMLVCRMALEQAHQHQALEWFDHGQTLALLPLRDNQASVVLTLPGQAMKALMAMDEHAFNDEIRRRFDGRFGSMQLTSTRHTYPLVAVYARRFVAPHFALVGDAAVGMHPVTAHGFNLGLLSVETLSSQIRQALSLGQDIASTRVLRRYQHAHRLATRPLYLATLAIVKLFTDDRPPLRLARSALLRASQALPPFRLGLARMLAAGGRGRCPVP</sequence>
<evidence type="ECO:0000256" key="5">
    <source>
        <dbReference type="ARBA" id="ARBA00022827"/>
    </source>
</evidence>
<comment type="caution">
    <text evidence="9">The sequence shown here is derived from an EMBL/GenBank/DDBJ whole genome shotgun (WGS) entry which is preliminary data.</text>
</comment>
<dbReference type="Proteomes" id="UP001595961">
    <property type="component" value="Unassembled WGS sequence"/>
</dbReference>
<keyword evidence="10" id="KW-1185">Reference proteome</keyword>
<evidence type="ECO:0000259" key="8">
    <source>
        <dbReference type="Pfam" id="PF01494"/>
    </source>
</evidence>
<dbReference type="Gene3D" id="3.50.50.60">
    <property type="entry name" value="FAD/NAD(P)-binding domain"/>
    <property type="match status" value="2"/>
</dbReference>
<dbReference type="NCBIfam" id="NF006593">
    <property type="entry name" value="PRK09126.1"/>
    <property type="match status" value="1"/>
</dbReference>
<evidence type="ECO:0000256" key="4">
    <source>
        <dbReference type="ARBA" id="ARBA00022630"/>
    </source>
</evidence>
<keyword evidence="4" id="KW-0285">Flavoprotein</keyword>
<evidence type="ECO:0000256" key="3">
    <source>
        <dbReference type="ARBA" id="ARBA00005349"/>
    </source>
</evidence>
<comment type="cofactor">
    <cofactor evidence="1">
        <name>FAD</name>
        <dbReference type="ChEBI" id="CHEBI:57692"/>
    </cofactor>
</comment>
<reference evidence="10" key="1">
    <citation type="journal article" date="2019" name="Int. J. Syst. Evol. Microbiol.">
        <title>The Global Catalogue of Microorganisms (GCM) 10K type strain sequencing project: providing services to taxonomists for standard genome sequencing and annotation.</title>
        <authorList>
            <consortium name="The Broad Institute Genomics Platform"/>
            <consortium name="The Broad Institute Genome Sequencing Center for Infectious Disease"/>
            <person name="Wu L."/>
            <person name="Ma J."/>
        </authorList>
    </citation>
    <scope>NUCLEOTIDE SEQUENCE [LARGE SCALE GENOMIC DNA]</scope>
    <source>
        <strain evidence="10">CCM 4481</strain>
    </source>
</reference>
<gene>
    <name evidence="9" type="primary">ubiM</name>
    <name evidence="9" type="ORF">ACFO5W_19745</name>
</gene>
<dbReference type="InterPro" id="IPR010971">
    <property type="entry name" value="UbiH/COQ6"/>
</dbReference>
<evidence type="ECO:0000313" key="9">
    <source>
        <dbReference type="EMBL" id="MFC4528886.1"/>
    </source>
</evidence>
<evidence type="ECO:0000313" key="10">
    <source>
        <dbReference type="Proteomes" id="UP001595961"/>
    </source>
</evidence>
<dbReference type="Pfam" id="PF01494">
    <property type="entry name" value="FAD_binding_3"/>
    <property type="match status" value="1"/>
</dbReference>
<dbReference type="SUPFAM" id="SSF51905">
    <property type="entry name" value="FAD/NAD(P)-binding domain"/>
    <property type="match status" value="1"/>
</dbReference>
<evidence type="ECO:0000256" key="7">
    <source>
        <dbReference type="ARBA" id="ARBA00023033"/>
    </source>
</evidence>
<comment type="similarity">
    <text evidence="3">Belongs to the UbiH/COQ6 family.</text>
</comment>
<organism evidence="9 10">
    <name type="scientific">Dyella halodurans</name>
    <dbReference type="NCBI Taxonomy" id="1920171"/>
    <lineage>
        <taxon>Bacteria</taxon>
        <taxon>Pseudomonadati</taxon>
        <taxon>Pseudomonadota</taxon>
        <taxon>Gammaproteobacteria</taxon>
        <taxon>Lysobacterales</taxon>
        <taxon>Rhodanobacteraceae</taxon>
        <taxon>Dyella</taxon>
    </lineage>
</organism>